<dbReference type="PANTHER" id="PTHR31232">
    <property type="match status" value="1"/>
</dbReference>
<keyword evidence="8" id="KW-1185">Reference proteome</keyword>
<comment type="similarity">
    <text evidence="2 6">Belongs to the plant self-incompatibility (S1) protein family.</text>
</comment>
<proteinExistence type="inferred from homology"/>
<organism evidence="7 8">
    <name type="scientific">Malus baccata</name>
    <name type="common">Siberian crab apple</name>
    <name type="synonym">Pyrus baccata</name>
    <dbReference type="NCBI Taxonomy" id="106549"/>
    <lineage>
        <taxon>Eukaryota</taxon>
        <taxon>Viridiplantae</taxon>
        <taxon>Streptophyta</taxon>
        <taxon>Embryophyta</taxon>
        <taxon>Tracheophyta</taxon>
        <taxon>Spermatophyta</taxon>
        <taxon>Magnoliopsida</taxon>
        <taxon>eudicotyledons</taxon>
        <taxon>Gunneridae</taxon>
        <taxon>Pentapetalae</taxon>
        <taxon>rosids</taxon>
        <taxon>fabids</taxon>
        <taxon>Rosales</taxon>
        <taxon>Rosaceae</taxon>
        <taxon>Amygdaloideae</taxon>
        <taxon>Maleae</taxon>
        <taxon>Malus</taxon>
    </lineage>
</organism>
<feature type="chain" id="PRO_5025073701" description="S-protein homolog" evidence="6">
    <location>
        <begin position="28"/>
        <end position="210"/>
    </location>
</feature>
<dbReference type="Proteomes" id="UP000315295">
    <property type="component" value="Unassembled WGS sequence"/>
</dbReference>
<evidence type="ECO:0000256" key="1">
    <source>
        <dbReference type="ARBA" id="ARBA00004613"/>
    </source>
</evidence>
<feature type="signal peptide" evidence="6">
    <location>
        <begin position="1"/>
        <end position="27"/>
    </location>
</feature>
<sequence>MAASSSSLIRNSAFLLVLTFLVTVTSTTRYVGGRHIDVKLTNDLGAGLNLTVHCKSIEDLGVHVVPYNGFYNFTMDLSFLEVPPHYCEFKWQNVTHPWFLIYEQSRDWNLCRNYCPWSIKQQRLCMRTSESGAAQERCYTWGLNLTVHCEAMEDIGVHVVPYNGFYNFTVNLAFEAPPYYCKFQWQNVTHRWFLIYEQFRDLKLCQNYCP</sequence>
<reference evidence="7 8" key="1">
    <citation type="journal article" date="2019" name="G3 (Bethesda)">
        <title>Sequencing of a Wild Apple (Malus baccata) Genome Unravels the Differences Between Cultivated and Wild Apple Species Regarding Disease Resistance and Cold Tolerance.</title>
        <authorList>
            <person name="Chen X."/>
        </authorList>
    </citation>
    <scope>NUCLEOTIDE SEQUENCE [LARGE SCALE GENOMIC DNA]</scope>
    <source>
        <strain evidence="8">cv. Shandingzi</strain>
        <tissue evidence="7">Leaves</tissue>
    </source>
</reference>
<dbReference type="PANTHER" id="PTHR31232:SF149">
    <property type="entry name" value="S-PROTEIN HOMOLOG"/>
    <property type="match status" value="1"/>
</dbReference>
<evidence type="ECO:0000313" key="7">
    <source>
        <dbReference type="EMBL" id="TQD88679.1"/>
    </source>
</evidence>
<dbReference type="GO" id="GO:0005576">
    <property type="term" value="C:extracellular region"/>
    <property type="evidence" value="ECO:0007669"/>
    <property type="project" value="UniProtKB-SubCell"/>
</dbReference>
<comment type="caution">
    <text evidence="7">The sequence shown here is derived from an EMBL/GenBank/DDBJ whole genome shotgun (WGS) entry which is preliminary data.</text>
</comment>
<evidence type="ECO:0000256" key="4">
    <source>
        <dbReference type="ARBA" id="ARBA00022525"/>
    </source>
</evidence>
<dbReference type="STRING" id="106549.A0A540LQU4"/>
<keyword evidence="3 6" id="KW-0713">Self-incompatibility</keyword>
<protein>
    <recommendedName>
        <fullName evidence="6">S-protein homolog</fullName>
    </recommendedName>
</protein>
<evidence type="ECO:0000313" key="8">
    <source>
        <dbReference type="Proteomes" id="UP000315295"/>
    </source>
</evidence>
<gene>
    <name evidence="7" type="ORF">C1H46_025753</name>
</gene>
<name>A0A540LQU4_MALBA</name>
<dbReference type="GO" id="GO:0060320">
    <property type="term" value="P:rejection of self pollen"/>
    <property type="evidence" value="ECO:0007669"/>
    <property type="project" value="UniProtKB-KW"/>
</dbReference>
<dbReference type="InterPro" id="IPR010264">
    <property type="entry name" value="Self-incomp_S1"/>
</dbReference>
<dbReference type="Pfam" id="PF05938">
    <property type="entry name" value="Self-incomp_S1"/>
    <property type="match status" value="2"/>
</dbReference>
<evidence type="ECO:0000256" key="6">
    <source>
        <dbReference type="RuleBase" id="RU367044"/>
    </source>
</evidence>
<evidence type="ECO:0000256" key="2">
    <source>
        <dbReference type="ARBA" id="ARBA00005581"/>
    </source>
</evidence>
<comment type="subcellular location">
    <subcellularLocation>
        <location evidence="1 6">Secreted</location>
    </subcellularLocation>
</comment>
<accession>A0A540LQU4</accession>
<evidence type="ECO:0000256" key="3">
    <source>
        <dbReference type="ARBA" id="ARBA00022471"/>
    </source>
</evidence>
<keyword evidence="4 6" id="KW-0964">Secreted</keyword>
<evidence type="ECO:0000256" key="5">
    <source>
        <dbReference type="ARBA" id="ARBA00022729"/>
    </source>
</evidence>
<dbReference type="EMBL" id="VIEB01000503">
    <property type="protein sequence ID" value="TQD88679.1"/>
    <property type="molecule type" value="Genomic_DNA"/>
</dbReference>
<dbReference type="AlphaFoldDB" id="A0A540LQU4"/>
<keyword evidence="5 6" id="KW-0732">Signal</keyword>